<evidence type="ECO:0000313" key="1">
    <source>
        <dbReference type="EMBL" id="EMD33699.1"/>
    </source>
</evidence>
<keyword evidence="2" id="KW-1185">Reference proteome</keyword>
<name>M2PD62_CERS8</name>
<dbReference type="AlphaFoldDB" id="M2PD62"/>
<dbReference type="Proteomes" id="UP000016930">
    <property type="component" value="Unassembled WGS sequence"/>
</dbReference>
<organism evidence="1 2">
    <name type="scientific">Ceriporiopsis subvermispora (strain B)</name>
    <name type="common">White-rot fungus</name>
    <name type="synonym">Gelatoporia subvermispora</name>
    <dbReference type="NCBI Taxonomy" id="914234"/>
    <lineage>
        <taxon>Eukaryota</taxon>
        <taxon>Fungi</taxon>
        <taxon>Dikarya</taxon>
        <taxon>Basidiomycota</taxon>
        <taxon>Agaricomycotina</taxon>
        <taxon>Agaricomycetes</taxon>
        <taxon>Polyporales</taxon>
        <taxon>Gelatoporiaceae</taxon>
        <taxon>Gelatoporia</taxon>
    </lineage>
</organism>
<protein>
    <submittedName>
        <fullName evidence="1">Uncharacterized protein</fullName>
    </submittedName>
</protein>
<accession>M2PD62</accession>
<reference evidence="1 2" key="1">
    <citation type="journal article" date="2012" name="Proc. Natl. Acad. Sci. U.S.A.">
        <title>Comparative genomics of Ceriporiopsis subvermispora and Phanerochaete chrysosporium provide insight into selective ligninolysis.</title>
        <authorList>
            <person name="Fernandez-Fueyo E."/>
            <person name="Ruiz-Duenas F.J."/>
            <person name="Ferreira P."/>
            <person name="Floudas D."/>
            <person name="Hibbett D.S."/>
            <person name="Canessa P."/>
            <person name="Larrondo L.F."/>
            <person name="James T.Y."/>
            <person name="Seelenfreund D."/>
            <person name="Lobos S."/>
            <person name="Polanco R."/>
            <person name="Tello M."/>
            <person name="Honda Y."/>
            <person name="Watanabe T."/>
            <person name="Watanabe T."/>
            <person name="Ryu J.S."/>
            <person name="Kubicek C.P."/>
            <person name="Schmoll M."/>
            <person name="Gaskell J."/>
            <person name="Hammel K.E."/>
            <person name="St John F.J."/>
            <person name="Vanden Wymelenberg A."/>
            <person name="Sabat G."/>
            <person name="Splinter BonDurant S."/>
            <person name="Syed K."/>
            <person name="Yadav J.S."/>
            <person name="Doddapaneni H."/>
            <person name="Subramanian V."/>
            <person name="Lavin J.L."/>
            <person name="Oguiza J.A."/>
            <person name="Perez G."/>
            <person name="Pisabarro A.G."/>
            <person name="Ramirez L."/>
            <person name="Santoyo F."/>
            <person name="Master E."/>
            <person name="Coutinho P.M."/>
            <person name="Henrissat B."/>
            <person name="Lombard V."/>
            <person name="Magnuson J.K."/>
            <person name="Kuees U."/>
            <person name="Hori C."/>
            <person name="Igarashi K."/>
            <person name="Samejima M."/>
            <person name="Held B.W."/>
            <person name="Barry K.W."/>
            <person name="LaButti K.M."/>
            <person name="Lapidus A."/>
            <person name="Lindquist E.A."/>
            <person name="Lucas S.M."/>
            <person name="Riley R."/>
            <person name="Salamov A.A."/>
            <person name="Hoffmeister D."/>
            <person name="Schwenk D."/>
            <person name="Hadar Y."/>
            <person name="Yarden O."/>
            <person name="de Vries R.P."/>
            <person name="Wiebenga A."/>
            <person name="Stenlid J."/>
            <person name="Eastwood D."/>
            <person name="Grigoriev I.V."/>
            <person name="Berka R.M."/>
            <person name="Blanchette R.A."/>
            <person name="Kersten P."/>
            <person name="Martinez A.T."/>
            <person name="Vicuna R."/>
            <person name="Cullen D."/>
        </authorList>
    </citation>
    <scope>NUCLEOTIDE SEQUENCE [LARGE SCALE GENOMIC DNA]</scope>
    <source>
        <strain evidence="1 2">B</strain>
    </source>
</reference>
<dbReference type="EMBL" id="KB445805">
    <property type="protein sequence ID" value="EMD33699.1"/>
    <property type="molecule type" value="Genomic_DNA"/>
</dbReference>
<gene>
    <name evidence="1" type="ORF">CERSUDRAFT_117775</name>
</gene>
<sequence>MQRHVRHGNQLQIETVDLLADITNPNTLSLCKSTRFTCSIPRLGCRPCSWREAGGITGSSAMTT</sequence>
<dbReference type="HOGENOM" id="CLU_2867467_0_0_1"/>
<evidence type="ECO:0000313" key="2">
    <source>
        <dbReference type="Proteomes" id="UP000016930"/>
    </source>
</evidence>
<proteinExistence type="predicted"/>